<accession>A0AAN9Y5K0</accession>
<proteinExistence type="predicted"/>
<evidence type="ECO:0000313" key="1">
    <source>
        <dbReference type="EMBL" id="KAK7590778.1"/>
    </source>
</evidence>
<keyword evidence="2" id="KW-1185">Reference proteome</keyword>
<sequence length="73" mass="8280">MASTVFDGERRGVKEVPYFGDMLVHSDCKKLDASAHKETCGLHFVVAVEKDIKRFCVIVKYNRRLSDAILYDG</sequence>
<evidence type="ECO:0000313" key="2">
    <source>
        <dbReference type="Proteomes" id="UP001367676"/>
    </source>
</evidence>
<protein>
    <submittedName>
        <fullName evidence="1">Uncharacterized protein</fullName>
    </submittedName>
</protein>
<dbReference type="AlphaFoldDB" id="A0AAN9Y5K0"/>
<name>A0AAN9Y5K0_9HEMI</name>
<comment type="caution">
    <text evidence="1">The sequence shown here is derived from an EMBL/GenBank/DDBJ whole genome shotgun (WGS) entry which is preliminary data.</text>
</comment>
<dbReference type="EMBL" id="JBBCAQ010000022">
    <property type="protein sequence ID" value="KAK7590778.1"/>
    <property type="molecule type" value="Genomic_DNA"/>
</dbReference>
<reference evidence="1 2" key="1">
    <citation type="submission" date="2024-03" db="EMBL/GenBank/DDBJ databases">
        <title>Adaptation during the transition from Ophiocordyceps entomopathogen to insect associate is accompanied by gene loss and intensified selection.</title>
        <authorList>
            <person name="Ward C.M."/>
            <person name="Onetto C.A."/>
            <person name="Borneman A.R."/>
        </authorList>
    </citation>
    <scope>NUCLEOTIDE SEQUENCE [LARGE SCALE GENOMIC DNA]</scope>
    <source>
        <strain evidence="1">AWRI1</strain>
        <tissue evidence="1">Single Adult Female</tissue>
    </source>
</reference>
<gene>
    <name evidence="1" type="ORF">V9T40_002391</name>
</gene>
<dbReference type="Proteomes" id="UP001367676">
    <property type="component" value="Unassembled WGS sequence"/>
</dbReference>
<organism evidence="1 2">
    <name type="scientific">Parthenolecanium corni</name>
    <dbReference type="NCBI Taxonomy" id="536013"/>
    <lineage>
        <taxon>Eukaryota</taxon>
        <taxon>Metazoa</taxon>
        <taxon>Ecdysozoa</taxon>
        <taxon>Arthropoda</taxon>
        <taxon>Hexapoda</taxon>
        <taxon>Insecta</taxon>
        <taxon>Pterygota</taxon>
        <taxon>Neoptera</taxon>
        <taxon>Paraneoptera</taxon>
        <taxon>Hemiptera</taxon>
        <taxon>Sternorrhyncha</taxon>
        <taxon>Coccoidea</taxon>
        <taxon>Coccidae</taxon>
        <taxon>Parthenolecanium</taxon>
    </lineage>
</organism>